<keyword evidence="4 12" id="KW-0028">Amino-acid biosynthesis</keyword>
<dbReference type="FunFam" id="3.40.50.720:FF:000006">
    <property type="entry name" value="Bifunctional protein FolD"/>
    <property type="match status" value="1"/>
</dbReference>
<feature type="domain" description="Tetrahydrofolate dehydrogenase/cyclohydrolase catalytic" evidence="13">
    <location>
        <begin position="7"/>
        <end position="122"/>
    </location>
</feature>
<keyword evidence="8 12" id="KW-0560">Oxidoreductase</keyword>
<dbReference type="Pfam" id="PF00763">
    <property type="entry name" value="THF_DHG_CYH"/>
    <property type="match status" value="1"/>
</dbReference>
<comment type="caution">
    <text evidence="12">Lacks conserved residue(s) required for the propagation of feature annotation.</text>
</comment>
<accession>A0A424YJ02</accession>
<dbReference type="EC" id="3.5.4.9" evidence="12"/>
<feature type="binding site" evidence="12">
    <location>
        <begin position="167"/>
        <end position="169"/>
    </location>
    <ligand>
        <name>NADP(+)</name>
        <dbReference type="ChEBI" id="CHEBI:58349"/>
    </ligand>
</feature>
<reference evidence="15 16" key="1">
    <citation type="submission" date="2018-08" db="EMBL/GenBank/DDBJ databases">
        <title>The metabolism and importance of syntrophic acetate oxidation coupled to methane or sulfide production in haloalkaline environments.</title>
        <authorList>
            <person name="Timmers P.H.A."/>
            <person name="Vavourakis C.D."/>
            <person name="Sorokin D.Y."/>
            <person name="Sinninghe Damste J.S."/>
            <person name="Muyzer G."/>
            <person name="Stams A.J.M."/>
            <person name="Plugge C.M."/>
        </authorList>
    </citation>
    <scope>NUCLEOTIDE SEQUENCE [LARGE SCALE GENOMIC DNA]</scope>
    <source>
        <strain evidence="15">MSAO_Bac1</strain>
    </source>
</reference>
<comment type="catalytic activity">
    <reaction evidence="12">
        <text>(6R)-5,10-methylene-5,6,7,8-tetrahydrofolate + NADP(+) = (6R)-5,10-methenyltetrahydrofolate + NADPH</text>
        <dbReference type="Rhea" id="RHEA:22812"/>
        <dbReference type="ChEBI" id="CHEBI:15636"/>
        <dbReference type="ChEBI" id="CHEBI:57455"/>
        <dbReference type="ChEBI" id="CHEBI:57783"/>
        <dbReference type="ChEBI" id="CHEBI:58349"/>
        <dbReference type="EC" id="1.5.1.5"/>
    </reaction>
</comment>
<dbReference type="AlphaFoldDB" id="A0A424YJ02"/>
<evidence type="ECO:0000259" key="13">
    <source>
        <dbReference type="Pfam" id="PF00763"/>
    </source>
</evidence>
<dbReference type="GO" id="GO:0004488">
    <property type="term" value="F:methylenetetrahydrofolate dehydrogenase (NADP+) activity"/>
    <property type="evidence" value="ECO:0007669"/>
    <property type="project" value="UniProtKB-UniRule"/>
</dbReference>
<evidence type="ECO:0000256" key="10">
    <source>
        <dbReference type="ARBA" id="ARBA00023167"/>
    </source>
</evidence>
<evidence type="ECO:0000313" key="15">
    <source>
        <dbReference type="EMBL" id="RQD78525.1"/>
    </source>
</evidence>
<dbReference type="FunFam" id="3.40.50.10860:FF:000005">
    <property type="entry name" value="C-1-tetrahydrofolate synthase, cytoplasmic, putative"/>
    <property type="match status" value="1"/>
</dbReference>
<keyword evidence="11 12" id="KW-0511">Multifunctional enzyme</keyword>
<comment type="subunit">
    <text evidence="2 12">Homodimer.</text>
</comment>
<dbReference type="Proteomes" id="UP000285138">
    <property type="component" value="Unassembled WGS sequence"/>
</dbReference>
<evidence type="ECO:0000256" key="11">
    <source>
        <dbReference type="ARBA" id="ARBA00023268"/>
    </source>
</evidence>
<dbReference type="GO" id="GO:0009086">
    <property type="term" value="P:methionine biosynthetic process"/>
    <property type="evidence" value="ECO:0007669"/>
    <property type="project" value="UniProtKB-KW"/>
</dbReference>
<keyword evidence="10 12" id="KW-0486">Methionine biosynthesis</keyword>
<dbReference type="InterPro" id="IPR046346">
    <property type="entry name" value="Aminoacid_DH-like_N_sf"/>
</dbReference>
<evidence type="ECO:0000256" key="2">
    <source>
        <dbReference type="ARBA" id="ARBA00011738"/>
    </source>
</evidence>
<dbReference type="GO" id="GO:0004477">
    <property type="term" value="F:methenyltetrahydrofolate cyclohydrolase activity"/>
    <property type="evidence" value="ECO:0007669"/>
    <property type="project" value="UniProtKB-UniRule"/>
</dbReference>
<keyword evidence="7 12" id="KW-0521">NADP</keyword>
<dbReference type="CDD" id="cd01080">
    <property type="entry name" value="NAD_bind_m-THF_DH_Cyclohyd"/>
    <property type="match status" value="1"/>
</dbReference>
<evidence type="ECO:0000313" key="16">
    <source>
        <dbReference type="Proteomes" id="UP000285138"/>
    </source>
</evidence>
<evidence type="ECO:0000256" key="9">
    <source>
        <dbReference type="ARBA" id="ARBA00023102"/>
    </source>
</evidence>
<dbReference type="Gene3D" id="3.40.50.720">
    <property type="entry name" value="NAD(P)-binding Rossmann-like Domain"/>
    <property type="match status" value="1"/>
</dbReference>
<comment type="caution">
    <text evidence="15">The sequence shown here is derived from an EMBL/GenBank/DDBJ whole genome shotgun (WGS) entry which is preliminary data.</text>
</comment>
<proteinExistence type="inferred from homology"/>
<dbReference type="EC" id="1.5.1.5" evidence="12"/>
<evidence type="ECO:0000259" key="14">
    <source>
        <dbReference type="Pfam" id="PF02882"/>
    </source>
</evidence>
<dbReference type="InterPro" id="IPR000672">
    <property type="entry name" value="THF_DH/CycHdrlase"/>
</dbReference>
<dbReference type="Gene3D" id="3.40.50.10860">
    <property type="entry name" value="Leucine Dehydrogenase, chain A, domain 1"/>
    <property type="match status" value="1"/>
</dbReference>
<gene>
    <name evidence="12" type="primary">folD</name>
    <name evidence="15" type="ORF">D5R97_00245</name>
</gene>
<dbReference type="InterPro" id="IPR020631">
    <property type="entry name" value="THF_DH/CycHdrlase_NAD-bd_dom"/>
</dbReference>
<comment type="catalytic activity">
    <reaction evidence="12">
        <text>(6R)-5,10-methenyltetrahydrofolate + H2O = (6R)-10-formyltetrahydrofolate + H(+)</text>
        <dbReference type="Rhea" id="RHEA:23700"/>
        <dbReference type="ChEBI" id="CHEBI:15377"/>
        <dbReference type="ChEBI" id="CHEBI:15378"/>
        <dbReference type="ChEBI" id="CHEBI:57455"/>
        <dbReference type="ChEBI" id="CHEBI:195366"/>
        <dbReference type="EC" id="3.5.4.9"/>
    </reaction>
</comment>
<comment type="similarity">
    <text evidence="12">Belongs to the tetrahydrofolate dehydrogenase/cyclohydrolase family.</text>
</comment>
<organism evidence="15 16">
    <name type="scientific">Candidatus Syntrophonatronum acetioxidans</name>
    <dbReference type="NCBI Taxonomy" id="1795816"/>
    <lineage>
        <taxon>Bacteria</taxon>
        <taxon>Bacillati</taxon>
        <taxon>Bacillota</taxon>
        <taxon>Clostridia</taxon>
        <taxon>Eubacteriales</taxon>
        <taxon>Syntrophomonadaceae</taxon>
        <taxon>Candidatus Syntrophonatronum</taxon>
    </lineage>
</organism>
<dbReference type="UniPathway" id="UPA00193"/>
<name>A0A424YJ02_9FIRM</name>
<comment type="function">
    <text evidence="12">Catalyzes the oxidation of 5,10-methylenetetrahydrofolate to 5,10-methenyltetrahydrofolate and then the hydrolysis of 5,10-methenyltetrahydrofolate to 10-formyltetrahydrofolate.</text>
</comment>
<protein>
    <recommendedName>
        <fullName evidence="12">Bifunctional protein FolD</fullName>
    </recommendedName>
    <domain>
        <recommendedName>
            <fullName evidence="12">Methylenetetrahydrofolate dehydrogenase</fullName>
            <ecNumber evidence="12">1.5.1.5</ecNumber>
        </recommendedName>
    </domain>
    <domain>
        <recommendedName>
            <fullName evidence="12">Methenyltetrahydrofolate cyclohydrolase</fullName>
            <ecNumber evidence="12">3.5.4.9</ecNumber>
        </recommendedName>
    </domain>
</protein>
<dbReference type="PANTHER" id="PTHR48099">
    <property type="entry name" value="C-1-TETRAHYDROFOLATE SYNTHASE, CYTOPLASMIC-RELATED"/>
    <property type="match status" value="1"/>
</dbReference>
<dbReference type="HAMAP" id="MF_01576">
    <property type="entry name" value="THF_DHG_CYH"/>
    <property type="match status" value="1"/>
</dbReference>
<dbReference type="PANTHER" id="PTHR48099:SF5">
    <property type="entry name" value="C-1-TETRAHYDROFOLATE SYNTHASE, CYTOPLASMIC"/>
    <property type="match status" value="1"/>
</dbReference>
<dbReference type="InterPro" id="IPR036291">
    <property type="entry name" value="NAD(P)-bd_dom_sf"/>
</dbReference>
<keyword evidence="6 12" id="KW-0378">Hydrolase</keyword>
<dbReference type="SUPFAM" id="SSF53223">
    <property type="entry name" value="Aminoacid dehydrogenase-like, N-terminal domain"/>
    <property type="match status" value="1"/>
</dbReference>
<evidence type="ECO:0000256" key="7">
    <source>
        <dbReference type="ARBA" id="ARBA00022857"/>
    </source>
</evidence>
<dbReference type="Pfam" id="PF02882">
    <property type="entry name" value="THF_DHG_CYH_C"/>
    <property type="match status" value="1"/>
</dbReference>
<feature type="domain" description="Tetrahydrofolate dehydrogenase/cyclohydrolase NAD(P)-binding" evidence="14">
    <location>
        <begin position="141"/>
        <end position="280"/>
    </location>
</feature>
<evidence type="ECO:0000256" key="8">
    <source>
        <dbReference type="ARBA" id="ARBA00023002"/>
    </source>
</evidence>
<keyword evidence="3 12" id="KW-0554">One-carbon metabolism</keyword>
<dbReference type="SUPFAM" id="SSF51735">
    <property type="entry name" value="NAD(P)-binding Rossmann-fold domains"/>
    <property type="match status" value="1"/>
</dbReference>
<dbReference type="GO" id="GO:0035999">
    <property type="term" value="P:tetrahydrofolate interconversion"/>
    <property type="evidence" value="ECO:0007669"/>
    <property type="project" value="UniProtKB-UniRule"/>
</dbReference>
<keyword evidence="9 12" id="KW-0368">Histidine biosynthesis</keyword>
<evidence type="ECO:0000256" key="5">
    <source>
        <dbReference type="ARBA" id="ARBA00022755"/>
    </source>
</evidence>
<dbReference type="GO" id="GO:0006164">
    <property type="term" value="P:purine nucleotide biosynthetic process"/>
    <property type="evidence" value="ECO:0007669"/>
    <property type="project" value="UniProtKB-KW"/>
</dbReference>
<evidence type="ECO:0000256" key="3">
    <source>
        <dbReference type="ARBA" id="ARBA00022563"/>
    </source>
</evidence>
<dbReference type="PRINTS" id="PR00085">
    <property type="entry name" value="THFDHDRGNASE"/>
</dbReference>
<dbReference type="GO" id="GO:0005829">
    <property type="term" value="C:cytosol"/>
    <property type="evidence" value="ECO:0007669"/>
    <property type="project" value="TreeGrafter"/>
</dbReference>
<evidence type="ECO:0000256" key="6">
    <source>
        <dbReference type="ARBA" id="ARBA00022801"/>
    </source>
</evidence>
<dbReference type="GO" id="GO:0000105">
    <property type="term" value="P:L-histidine biosynthetic process"/>
    <property type="evidence" value="ECO:0007669"/>
    <property type="project" value="UniProtKB-KW"/>
</dbReference>
<sequence length="286" mass="31169">MTAEIVKGAEVAAAIKEEISLEMERLKDETGGGVPGLAIILAGYNPVSKINVNNIEKTAQELKFNPVVCRLPPETTEEELIELIENFNRNKDVHGIVVQLPLPYHIDDKAILEAVLPEKDVEGFHPINKGRMLISSTPFPPCTPYACLKILEYINFDIEGKRGVVVGRSNNVGKPIAMQLLQKDVTVTICHSHTVNLAEVCRKAEFLVVAVGRPELVKKDWVKPGGVVIDVGVNKIGEKVIGDVDFEEVSKVASYITPVPGGLGPVTTYTLMLNTMHSFKVVNGLA</sequence>
<evidence type="ECO:0000256" key="12">
    <source>
        <dbReference type="HAMAP-Rule" id="MF_01576"/>
    </source>
</evidence>
<feature type="binding site" evidence="12">
    <location>
        <position position="233"/>
    </location>
    <ligand>
        <name>NADP(+)</name>
        <dbReference type="ChEBI" id="CHEBI:58349"/>
    </ligand>
</feature>
<evidence type="ECO:0000256" key="4">
    <source>
        <dbReference type="ARBA" id="ARBA00022605"/>
    </source>
</evidence>
<evidence type="ECO:0000256" key="1">
    <source>
        <dbReference type="ARBA" id="ARBA00004777"/>
    </source>
</evidence>
<dbReference type="EMBL" id="QZAA01000013">
    <property type="protein sequence ID" value="RQD78525.1"/>
    <property type="molecule type" value="Genomic_DNA"/>
</dbReference>
<keyword evidence="5 12" id="KW-0658">Purine biosynthesis</keyword>
<dbReference type="InterPro" id="IPR020630">
    <property type="entry name" value="THF_DH/CycHdrlase_cat_dom"/>
</dbReference>
<comment type="pathway">
    <text evidence="1 12">One-carbon metabolism; tetrahydrofolate interconversion.</text>
</comment>